<feature type="transmembrane region" description="Helical" evidence="1">
    <location>
        <begin position="120"/>
        <end position="142"/>
    </location>
</feature>
<dbReference type="OrthoDB" id="8230517at2"/>
<evidence type="ECO:0000256" key="1">
    <source>
        <dbReference type="SAM" id="Phobius"/>
    </source>
</evidence>
<reference evidence="5" key="4">
    <citation type="submission" date="2016-11" db="EMBL/GenBank/DDBJ databases">
        <authorList>
            <person name="Jaros S."/>
            <person name="Januszkiewicz K."/>
            <person name="Wedrychowicz H."/>
        </authorList>
    </citation>
    <scope>NUCLEOTIDE SEQUENCE [LARGE SCALE GENOMIC DNA]</scope>
    <source>
        <strain evidence="5">DSM 1682</strain>
    </source>
</reference>
<keyword evidence="1" id="KW-1133">Transmembrane helix</keyword>
<keyword evidence="1" id="KW-0472">Membrane</keyword>
<feature type="transmembrane region" description="Helical" evidence="1">
    <location>
        <begin position="206"/>
        <end position="224"/>
    </location>
</feature>
<dbReference type="Pfam" id="PF11193">
    <property type="entry name" value="DUF2812"/>
    <property type="match status" value="1"/>
</dbReference>
<feature type="transmembrane region" description="Helical" evidence="1">
    <location>
        <begin position="154"/>
        <end position="172"/>
    </location>
</feature>
<reference evidence="3" key="3">
    <citation type="submission" date="2016-11" db="EMBL/GenBank/DDBJ databases">
        <authorList>
            <person name="Varghese N."/>
            <person name="Submissions S."/>
        </authorList>
    </citation>
    <scope>NUCLEOTIDE SEQUENCE</scope>
    <source>
        <strain evidence="3">DSM 1682</strain>
    </source>
</reference>
<dbReference type="KEGG" id="cpro:CPRO_03120"/>
<evidence type="ECO:0008006" key="6">
    <source>
        <dbReference type="Google" id="ProtNLM"/>
    </source>
</evidence>
<reference evidence="4" key="2">
    <citation type="submission" date="2016-01" db="EMBL/GenBank/DDBJ databases">
        <authorList>
            <person name="Poehlein A."/>
            <person name="Schlien K."/>
            <person name="Gottschalk G."/>
            <person name="Buckel W."/>
            <person name="Daniel R."/>
        </authorList>
    </citation>
    <scope>NUCLEOTIDE SEQUENCE [LARGE SCALE GENOMIC DNA]</scope>
    <source>
        <strain evidence="4">X2</strain>
    </source>
</reference>
<protein>
    <recommendedName>
        <fullName evidence="6">DUF2812 domain-containing protein</fullName>
    </recommendedName>
</protein>
<proteinExistence type="predicted"/>
<reference evidence="2 4" key="1">
    <citation type="journal article" date="2016" name="Genome Announc.">
        <title>Complete Genome Sequence of the Amino Acid-Fermenting Clostridium propionicum X2 (DSM 1682).</title>
        <authorList>
            <person name="Poehlein A."/>
            <person name="Schlien K."/>
            <person name="Chowdhury N.P."/>
            <person name="Gottschalk G."/>
            <person name="Buckel W."/>
            <person name="Daniel R."/>
        </authorList>
    </citation>
    <scope>NUCLEOTIDE SEQUENCE [LARGE SCALE GENOMIC DNA]</scope>
    <source>
        <strain evidence="2 4">X2</strain>
    </source>
</reference>
<dbReference type="Proteomes" id="UP000068026">
    <property type="component" value="Chromosome"/>
</dbReference>
<sequence>MEKRLIPVNMYDITTMEQWFTQMGEEGLILKSFSGRKAVFQDDYCQKIKYKIIPTVYDEDAPPREMKELFEDEGWHYVATYQKLLFVFSNDSEYPKPIPFSREEERAIYEELRRKKQRSVIFSMLALLFLMGMQLFLLYLKWDDYALGKTYDSGVVYILVFLTNLIAAKREYRSNILIKRKLESFDLSEEIDSPFMPTTKWFRVEFLLTGLMFVFMFAPLISAMRDNTVAIAEKDIPFSYVSLEELETADPNREYYNDFTYVDTKTSVLVPVQYELEQDGNAIYESDGIRERDEVHLSLSYYETRYRFLGNQLLQRLMEYDDVIKIEQEGLDQAWLDEKSEYKKIFLLKDNRILVIKYRGHADIPSHLKDFSKTLQSPSI</sequence>
<dbReference type="InterPro" id="IPR021359">
    <property type="entry name" value="DUF2812"/>
</dbReference>
<name>A0A0X8V9I6_ANAPI</name>
<accession>A0A0X8V9I6</accession>
<dbReference type="RefSeq" id="WP_066047044.1">
    <property type="nucleotide sequence ID" value="NZ_CP014223.1"/>
</dbReference>
<keyword evidence="4" id="KW-1185">Reference proteome</keyword>
<evidence type="ECO:0000313" key="2">
    <source>
        <dbReference type="EMBL" id="AMJ39934.1"/>
    </source>
</evidence>
<dbReference type="Proteomes" id="UP000184204">
    <property type="component" value="Unassembled WGS sequence"/>
</dbReference>
<organism evidence="3 5">
    <name type="scientific">Anaerotignum propionicum DSM 1682</name>
    <dbReference type="NCBI Taxonomy" id="991789"/>
    <lineage>
        <taxon>Bacteria</taxon>
        <taxon>Bacillati</taxon>
        <taxon>Bacillota</taxon>
        <taxon>Clostridia</taxon>
        <taxon>Lachnospirales</taxon>
        <taxon>Anaerotignaceae</taxon>
        <taxon>Anaerotignum</taxon>
    </lineage>
</organism>
<keyword evidence="1" id="KW-0812">Transmembrane</keyword>
<evidence type="ECO:0000313" key="3">
    <source>
        <dbReference type="EMBL" id="SHE27228.1"/>
    </source>
</evidence>
<dbReference type="EMBL" id="CP014223">
    <property type="protein sequence ID" value="AMJ39934.1"/>
    <property type="molecule type" value="Genomic_DNA"/>
</dbReference>
<evidence type="ECO:0000313" key="4">
    <source>
        <dbReference type="Proteomes" id="UP000068026"/>
    </source>
</evidence>
<evidence type="ECO:0000313" key="5">
    <source>
        <dbReference type="Proteomes" id="UP000184204"/>
    </source>
</evidence>
<dbReference type="EMBL" id="FQUA01000001">
    <property type="protein sequence ID" value="SHE27228.1"/>
    <property type="molecule type" value="Genomic_DNA"/>
</dbReference>
<gene>
    <name evidence="2" type="ORF">CPRO_03120</name>
    <name evidence="3" type="ORF">SAMN02745151_00039</name>
</gene>
<dbReference type="AlphaFoldDB" id="A0A0X8V9I6"/>